<feature type="compositionally biased region" description="Low complexity" evidence="5">
    <location>
        <begin position="346"/>
        <end position="356"/>
    </location>
</feature>
<feature type="region of interest" description="Disordered" evidence="5">
    <location>
        <begin position="346"/>
        <end position="381"/>
    </location>
</feature>
<evidence type="ECO:0000313" key="8">
    <source>
        <dbReference type="Proteomes" id="UP000657918"/>
    </source>
</evidence>
<dbReference type="GO" id="GO:0003677">
    <property type="term" value="F:DNA binding"/>
    <property type="evidence" value="ECO:0007669"/>
    <property type="project" value="InterPro"/>
</dbReference>
<comment type="caution">
    <text evidence="7">The sequence shown here is derived from an EMBL/GenBank/DDBJ whole genome shotgun (WGS) entry which is preliminary data.</text>
</comment>
<dbReference type="FunFam" id="1.10.10.60:FF:000002">
    <property type="entry name" value="Myb family transcription factor"/>
    <property type="match status" value="1"/>
</dbReference>
<dbReference type="PANTHER" id="PTHR31314:SF164">
    <property type="entry name" value="HTH MYB-TYPE DOMAIN-CONTAINING PROTEIN"/>
    <property type="match status" value="1"/>
</dbReference>
<keyword evidence="4" id="KW-0539">Nucleus</keyword>
<dbReference type="InterPro" id="IPR009057">
    <property type="entry name" value="Homeodomain-like_sf"/>
</dbReference>
<gene>
    <name evidence="7" type="ORF">SADUNF_Sadunf08G0057100</name>
</gene>
<organism evidence="7 8">
    <name type="scientific">Salix dunnii</name>
    <dbReference type="NCBI Taxonomy" id="1413687"/>
    <lineage>
        <taxon>Eukaryota</taxon>
        <taxon>Viridiplantae</taxon>
        <taxon>Streptophyta</taxon>
        <taxon>Embryophyta</taxon>
        <taxon>Tracheophyta</taxon>
        <taxon>Spermatophyta</taxon>
        <taxon>Magnoliopsida</taxon>
        <taxon>eudicotyledons</taxon>
        <taxon>Gunneridae</taxon>
        <taxon>Pentapetalae</taxon>
        <taxon>rosids</taxon>
        <taxon>fabids</taxon>
        <taxon>Malpighiales</taxon>
        <taxon>Salicaceae</taxon>
        <taxon>Saliceae</taxon>
        <taxon>Salix</taxon>
    </lineage>
</organism>
<reference evidence="7 8" key="1">
    <citation type="submission" date="2020-10" db="EMBL/GenBank/DDBJ databases">
        <title>Plant Genome Project.</title>
        <authorList>
            <person name="Zhang R.-G."/>
        </authorList>
    </citation>
    <scope>NUCLEOTIDE SEQUENCE [LARGE SCALE GENOMIC DNA]</scope>
    <source>
        <strain evidence="7">FAFU-HL-1</strain>
        <tissue evidence="7">Leaf</tissue>
    </source>
</reference>
<dbReference type="AlphaFoldDB" id="A0A835MTG2"/>
<name>A0A835MTG2_9ROSI</name>
<dbReference type="InterPro" id="IPR001005">
    <property type="entry name" value="SANT/Myb"/>
</dbReference>
<feature type="domain" description="HTH myb-type" evidence="6">
    <location>
        <begin position="74"/>
        <end position="134"/>
    </location>
</feature>
<dbReference type="Gene3D" id="1.10.10.60">
    <property type="entry name" value="Homeodomain-like"/>
    <property type="match status" value="1"/>
</dbReference>
<dbReference type="Pfam" id="PF00249">
    <property type="entry name" value="Myb_DNA-binding"/>
    <property type="match status" value="1"/>
</dbReference>
<keyword evidence="8" id="KW-1185">Reference proteome</keyword>
<dbReference type="EMBL" id="JADGMS010000008">
    <property type="protein sequence ID" value="KAF9676955.1"/>
    <property type="molecule type" value="Genomic_DNA"/>
</dbReference>
<accession>A0A835MTG2</accession>
<evidence type="ECO:0000256" key="2">
    <source>
        <dbReference type="ARBA" id="ARBA00023015"/>
    </source>
</evidence>
<dbReference type="Proteomes" id="UP000657918">
    <property type="component" value="Chromosome 8"/>
</dbReference>
<evidence type="ECO:0000313" key="7">
    <source>
        <dbReference type="EMBL" id="KAF9676955.1"/>
    </source>
</evidence>
<evidence type="ECO:0000259" key="6">
    <source>
        <dbReference type="PROSITE" id="PS51294"/>
    </source>
</evidence>
<dbReference type="GO" id="GO:0003700">
    <property type="term" value="F:DNA-binding transcription factor activity"/>
    <property type="evidence" value="ECO:0007669"/>
    <property type="project" value="InterPro"/>
</dbReference>
<proteinExistence type="predicted"/>
<feature type="compositionally biased region" description="Polar residues" evidence="5">
    <location>
        <begin position="50"/>
        <end position="63"/>
    </location>
</feature>
<dbReference type="PANTHER" id="PTHR31314">
    <property type="entry name" value="MYB FAMILY TRANSCRIPTION FACTOR PHL7-LIKE"/>
    <property type="match status" value="1"/>
</dbReference>
<dbReference type="GO" id="GO:0005634">
    <property type="term" value="C:nucleus"/>
    <property type="evidence" value="ECO:0007669"/>
    <property type="project" value="UniProtKB-SubCell"/>
</dbReference>
<dbReference type="PROSITE" id="PS51294">
    <property type="entry name" value="HTH_MYB"/>
    <property type="match status" value="1"/>
</dbReference>
<evidence type="ECO:0000256" key="1">
    <source>
        <dbReference type="ARBA" id="ARBA00004123"/>
    </source>
</evidence>
<feature type="region of interest" description="Disordered" evidence="5">
    <location>
        <begin position="1"/>
        <end position="63"/>
    </location>
</feature>
<dbReference type="InterPro" id="IPR046955">
    <property type="entry name" value="PHR1-like"/>
</dbReference>
<keyword evidence="2" id="KW-0805">Transcription regulation</keyword>
<dbReference type="InterPro" id="IPR017930">
    <property type="entry name" value="Myb_dom"/>
</dbReference>
<dbReference type="OrthoDB" id="551907at2759"/>
<evidence type="ECO:0000256" key="3">
    <source>
        <dbReference type="ARBA" id="ARBA00023163"/>
    </source>
</evidence>
<comment type="subcellular location">
    <subcellularLocation>
        <location evidence="1">Nucleus</location>
    </subcellularLocation>
</comment>
<keyword evidence="3" id="KW-0804">Transcription</keyword>
<dbReference type="InterPro" id="IPR006447">
    <property type="entry name" value="Myb_dom_plants"/>
</dbReference>
<dbReference type="SUPFAM" id="SSF46689">
    <property type="entry name" value="Homeodomain-like"/>
    <property type="match status" value="1"/>
</dbReference>
<evidence type="ECO:0000256" key="4">
    <source>
        <dbReference type="ARBA" id="ARBA00023242"/>
    </source>
</evidence>
<evidence type="ECO:0000256" key="5">
    <source>
        <dbReference type="SAM" id="MobiDB-lite"/>
    </source>
</evidence>
<dbReference type="NCBIfam" id="TIGR01557">
    <property type="entry name" value="myb_SHAQKYF"/>
    <property type="match status" value="1"/>
</dbReference>
<sequence>MKAKLRKMKGSDDSLEGSESSCSNKKVGQDEGTDEEEVDGTSFKSKNEGESTSNSSIEENKTKAANGSFRQYIRSKMPRLRWTPDLHLCFVHAVERLGGQDRATPKLVLQMMNIKGLSIAHVKSHLQMYRSRRSDDPSQGEILLIGQGLFFEGGDNHICNLRQLAMLQNFNQRSPCNLRYGDASWRGHDHMMRGAYMGGTALNRVKHGLYGSVTGCNSHNSLNYGSSVHIPSPNGKATGRTLQSLQGVKLFPVSRQNESTARSMESDFINMLQERSGILDQVECLKTSGSADKNWRSTIQEMQKSLKRKTLDRDCNLDLNLSLKLAAKGDGELEKRVEGCEVDGSLSLSLSSSSSSKLGRSMEGDGSRKHARMASTLDLTL</sequence>
<protein>
    <recommendedName>
        <fullName evidence="6">HTH myb-type domain-containing protein</fullName>
    </recommendedName>
</protein>